<evidence type="ECO:0000313" key="6">
    <source>
        <dbReference type="Proteomes" id="UP000094165"/>
    </source>
</evidence>
<reference evidence="5 6" key="1">
    <citation type="journal article" date="2012" name="Science">
        <title>Ecological populations of bacteria act as socially cohesive units of antibiotic production and resistance.</title>
        <authorList>
            <person name="Cordero O.X."/>
            <person name="Wildschutte H."/>
            <person name="Kirkup B."/>
            <person name="Proehl S."/>
            <person name="Ngo L."/>
            <person name="Hussain F."/>
            <person name="Le Roux F."/>
            <person name="Mincer T."/>
            <person name="Polz M.F."/>
        </authorList>
    </citation>
    <scope>NUCLEOTIDE SEQUENCE [LARGE SCALE GENOMIC DNA]</scope>
    <source>
        <strain evidence="5 6">FF-238</strain>
    </source>
</reference>
<keyword evidence="2 4" id="KW-0808">Transferase</keyword>
<dbReference type="InterPro" id="IPR004381">
    <property type="entry name" value="Glycerate_kinase"/>
</dbReference>
<dbReference type="SUPFAM" id="SSF110738">
    <property type="entry name" value="Glycerate kinase I"/>
    <property type="match status" value="1"/>
</dbReference>
<dbReference type="Gene3D" id="3.90.1510.10">
    <property type="entry name" value="Glycerate kinase, domain 2"/>
    <property type="match status" value="1"/>
</dbReference>
<comment type="caution">
    <text evidence="5">The sequence shown here is derived from an EMBL/GenBank/DDBJ whole genome shotgun (WGS) entry which is preliminary data.</text>
</comment>
<gene>
    <name evidence="5" type="ORF">A130_15225</name>
</gene>
<proteinExistence type="inferred from homology"/>
<dbReference type="RefSeq" id="WP_017054673.1">
    <property type="nucleotide sequence ID" value="NZ_AJYW02000098.1"/>
</dbReference>
<protein>
    <submittedName>
        <fullName evidence="5">Glycerate kinase</fullName>
    </submittedName>
</protein>
<dbReference type="PANTHER" id="PTHR21599:SF0">
    <property type="entry name" value="GLYCERATE KINASE"/>
    <property type="match status" value="1"/>
</dbReference>
<dbReference type="InterPro" id="IPR018193">
    <property type="entry name" value="Glyc_kinase_flavodox-like_fold"/>
</dbReference>
<dbReference type="InterPro" id="IPR036129">
    <property type="entry name" value="Glycerate_kinase_sf"/>
</dbReference>
<evidence type="ECO:0000256" key="1">
    <source>
        <dbReference type="ARBA" id="ARBA00006284"/>
    </source>
</evidence>
<sequence>MKIVIAPDSFKESLDAMSVADAIQRGFCQELPNAEYVKVPLADGGEGTVEALLQALTGDKQYSKATDALGNEVTVMWAILKDKMGKTALIEVAAASGIDIIAPEKRNIRDASTYGTGIVIKEALDQGVDKIILGLGGSATNDGGAGILQALGGRLLDDSGNDLPVGGIALKDLKAIDLSNLHHRCSEVELILACDVDNPLCGKNGASYIFGPQKGANKDDLQALDLALKQFAKCGESVNGINALTVSGFGAAGGTPMGLSLAFDIQIKAGIEMVLDTLDFDLILDNADLVITGEGQMDDQTLQGKAPYGVAKRAQDKGIPVIGIAGSLGKDVKALYSSIDCVFGTVRSPQPLPQVLEEAELNLVRTARNIAATLKLGKQVL</sequence>
<dbReference type="Proteomes" id="UP000094165">
    <property type="component" value="Unassembled WGS sequence"/>
</dbReference>
<name>A0A1E5D0R3_9VIBR</name>
<keyword evidence="3 4" id="KW-0418">Kinase</keyword>
<dbReference type="InterPro" id="IPR018197">
    <property type="entry name" value="Glycerate_kinase_RE-like"/>
</dbReference>
<dbReference type="GO" id="GO:0031388">
    <property type="term" value="P:organic acid phosphorylation"/>
    <property type="evidence" value="ECO:0007669"/>
    <property type="project" value="UniProtKB-UniRule"/>
</dbReference>
<dbReference type="Gene3D" id="3.40.50.10350">
    <property type="entry name" value="Glycerate kinase, domain 1"/>
    <property type="match status" value="1"/>
</dbReference>
<dbReference type="GO" id="GO:0008887">
    <property type="term" value="F:glycerate kinase activity"/>
    <property type="evidence" value="ECO:0007669"/>
    <property type="project" value="UniProtKB-UniRule"/>
</dbReference>
<dbReference type="PIRSF" id="PIRSF006078">
    <property type="entry name" value="GlxK"/>
    <property type="match status" value="1"/>
</dbReference>
<dbReference type="PANTHER" id="PTHR21599">
    <property type="entry name" value="GLYCERATE KINASE"/>
    <property type="match status" value="1"/>
</dbReference>
<accession>A0A1E5D0R3</accession>
<evidence type="ECO:0000256" key="3">
    <source>
        <dbReference type="ARBA" id="ARBA00022777"/>
    </source>
</evidence>
<evidence type="ECO:0000256" key="2">
    <source>
        <dbReference type="ARBA" id="ARBA00022679"/>
    </source>
</evidence>
<evidence type="ECO:0000256" key="4">
    <source>
        <dbReference type="PIRNR" id="PIRNR006078"/>
    </source>
</evidence>
<dbReference type="NCBIfam" id="TIGR00045">
    <property type="entry name" value="glycerate kinase"/>
    <property type="match status" value="1"/>
</dbReference>
<keyword evidence="6" id="KW-1185">Reference proteome</keyword>
<organism evidence="5 6">
    <name type="scientific">Vibrio genomosp. F6 str. FF-238</name>
    <dbReference type="NCBI Taxonomy" id="1191298"/>
    <lineage>
        <taxon>Bacteria</taxon>
        <taxon>Pseudomonadati</taxon>
        <taxon>Pseudomonadota</taxon>
        <taxon>Gammaproteobacteria</taxon>
        <taxon>Vibrionales</taxon>
        <taxon>Vibrionaceae</taxon>
        <taxon>Vibrio</taxon>
    </lineage>
</organism>
<dbReference type="AlphaFoldDB" id="A0A1E5D0R3"/>
<dbReference type="Pfam" id="PF02595">
    <property type="entry name" value="Gly_kinase"/>
    <property type="match status" value="1"/>
</dbReference>
<dbReference type="EMBL" id="AJYW02000098">
    <property type="protein sequence ID" value="OEE76930.1"/>
    <property type="molecule type" value="Genomic_DNA"/>
</dbReference>
<comment type="similarity">
    <text evidence="1 4">Belongs to the glycerate kinase type-1 family.</text>
</comment>
<evidence type="ECO:0000313" key="5">
    <source>
        <dbReference type="EMBL" id="OEE76930.1"/>
    </source>
</evidence>